<dbReference type="SUPFAM" id="SSF55174">
    <property type="entry name" value="Alpha-L RNA-binding motif"/>
    <property type="match status" value="1"/>
</dbReference>
<dbReference type="GO" id="GO:0042274">
    <property type="term" value="P:ribosomal small subunit biogenesis"/>
    <property type="evidence" value="ECO:0007669"/>
    <property type="project" value="TreeGrafter"/>
</dbReference>
<feature type="compositionally biased region" description="Basic and acidic residues" evidence="8">
    <location>
        <begin position="26"/>
        <end position="42"/>
    </location>
</feature>
<dbReference type="PANTHER" id="PTHR11831:SF4">
    <property type="entry name" value="SMALL RIBOSOMAL SUBUNIT PROTEIN US4M"/>
    <property type="match status" value="1"/>
</dbReference>
<evidence type="ECO:0000256" key="4">
    <source>
        <dbReference type="ARBA" id="ARBA00022980"/>
    </source>
</evidence>
<comment type="caution">
    <text evidence="10">The sequence shown here is derived from an EMBL/GenBank/DDBJ whole genome shotgun (WGS) entry which is preliminary data.</text>
</comment>
<keyword evidence="5" id="KW-0687">Ribonucleoprotein</keyword>
<protein>
    <submittedName>
        <fullName evidence="10">Small ribosomal subunit</fullName>
    </submittedName>
</protein>
<dbReference type="GO" id="GO:0019843">
    <property type="term" value="F:rRNA binding"/>
    <property type="evidence" value="ECO:0007669"/>
    <property type="project" value="UniProtKB-KW"/>
</dbReference>
<evidence type="ECO:0000256" key="2">
    <source>
        <dbReference type="ARBA" id="ARBA00022730"/>
    </source>
</evidence>
<dbReference type="Proteomes" id="UP000785200">
    <property type="component" value="Unassembled WGS sequence"/>
</dbReference>
<feature type="region of interest" description="Disordered" evidence="8">
    <location>
        <begin position="13"/>
        <end position="42"/>
    </location>
</feature>
<organism evidence="10 11">
    <name type="scientific">Hyphodiscus hymeniophilus</name>
    <dbReference type="NCBI Taxonomy" id="353542"/>
    <lineage>
        <taxon>Eukaryota</taxon>
        <taxon>Fungi</taxon>
        <taxon>Dikarya</taxon>
        <taxon>Ascomycota</taxon>
        <taxon>Pezizomycotina</taxon>
        <taxon>Leotiomycetes</taxon>
        <taxon>Helotiales</taxon>
        <taxon>Hyphodiscaceae</taxon>
        <taxon>Hyphodiscus</taxon>
    </lineage>
</organism>
<dbReference type="Pfam" id="PF01479">
    <property type="entry name" value="S4"/>
    <property type="match status" value="1"/>
</dbReference>
<comment type="similarity">
    <text evidence="1">Belongs to the universal ribosomal protein uS4 family.</text>
</comment>
<feature type="compositionally biased region" description="Basic and acidic residues" evidence="8">
    <location>
        <begin position="242"/>
        <end position="258"/>
    </location>
</feature>
<evidence type="ECO:0000313" key="11">
    <source>
        <dbReference type="Proteomes" id="UP000785200"/>
    </source>
</evidence>
<evidence type="ECO:0000256" key="6">
    <source>
        <dbReference type="PROSITE-ProRule" id="PRU00182"/>
    </source>
</evidence>
<evidence type="ECO:0000256" key="7">
    <source>
        <dbReference type="SAM" id="Coils"/>
    </source>
</evidence>
<name>A0A9P7AXP6_9HELO</name>
<keyword evidence="3 6" id="KW-0694">RNA-binding</keyword>
<dbReference type="CDD" id="cd00165">
    <property type="entry name" value="S4"/>
    <property type="match status" value="1"/>
</dbReference>
<evidence type="ECO:0000259" key="9">
    <source>
        <dbReference type="SMART" id="SM00363"/>
    </source>
</evidence>
<keyword evidence="11" id="KW-1185">Reference proteome</keyword>
<dbReference type="GO" id="GO:0005763">
    <property type="term" value="C:mitochondrial small ribosomal subunit"/>
    <property type="evidence" value="ECO:0007669"/>
    <property type="project" value="TreeGrafter"/>
</dbReference>
<dbReference type="GO" id="GO:0003735">
    <property type="term" value="F:structural constituent of ribosome"/>
    <property type="evidence" value="ECO:0007669"/>
    <property type="project" value="TreeGrafter"/>
</dbReference>
<dbReference type="AlphaFoldDB" id="A0A9P7AXP6"/>
<dbReference type="OrthoDB" id="3356781at2759"/>
<feature type="region of interest" description="Disordered" evidence="8">
    <location>
        <begin position="239"/>
        <end position="260"/>
    </location>
</feature>
<dbReference type="InterPro" id="IPR002942">
    <property type="entry name" value="S4_RNA-bd"/>
</dbReference>
<gene>
    <name evidence="10" type="ORF">D0Z07_4385</name>
</gene>
<dbReference type="InterPro" id="IPR036986">
    <property type="entry name" value="S4_RNA-bd_sf"/>
</dbReference>
<evidence type="ECO:0000313" key="10">
    <source>
        <dbReference type="EMBL" id="KAG0649336.1"/>
    </source>
</evidence>
<dbReference type="InterPro" id="IPR022801">
    <property type="entry name" value="Ribosomal_uS4"/>
</dbReference>
<dbReference type="EMBL" id="VNKQ01000008">
    <property type="protein sequence ID" value="KAG0649336.1"/>
    <property type="molecule type" value="Genomic_DNA"/>
</dbReference>
<evidence type="ECO:0000256" key="8">
    <source>
        <dbReference type="SAM" id="MobiDB-lite"/>
    </source>
</evidence>
<evidence type="ECO:0000256" key="5">
    <source>
        <dbReference type="ARBA" id="ARBA00023274"/>
    </source>
</evidence>
<evidence type="ECO:0000256" key="3">
    <source>
        <dbReference type="ARBA" id="ARBA00022884"/>
    </source>
</evidence>
<dbReference type="Gene3D" id="3.10.290.10">
    <property type="entry name" value="RNA-binding S4 domain"/>
    <property type="match status" value="1"/>
</dbReference>
<proteinExistence type="inferred from homology"/>
<dbReference type="SMART" id="SM00363">
    <property type="entry name" value="S4"/>
    <property type="match status" value="1"/>
</dbReference>
<dbReference type="PROSITE" id="PS50889">
    <property type="entry name" value="S4"/>
    <property type="match status" value="1"/>
</dbReference>
<feature type="domain" description="RNA-binding S4" evidence="9">
    <location>
        <begin position="56"/>
        <end position="119"/>
    </location>
</feature>
<keyword evidence="2" id="KW-0699">rRNA-binding</keyword>
<accession>A0A9P7AXP6</accession>
<sequence length="346" mass="39562">MQAVVPMDHRYLAENDGSEFASGRGSGREKLPNPDEREHDRNPIPYMNMVYAPIERRLDMAVWRSLFASSARQARQFVIHGNVKVNGQKMPYPGYLLNPGDMFQVDMDRVMFATGAPKQIHQVRAGRTKAKKALAQQQRKEAEDKAQSGAQELASSGWQDVELVRAQRKEDFGNLLTQVEDSFNDRRNRPGAKRKIELRALRKDILGAMRKVNQKTAKTLDDELNNLLARMSITSAAQKAQAKAETEELEAQPKEPTKEQVQALREVMAREAENPIDNSKPYATPWTPRPYMSAFAFIPRYLEVNHNICSAVYLRHPVARPRLAEVPSPFPTEIHQLAFNWYLRRR</sequence>
<reference evidence="10" key="1">
    <citation type="submission" date="2019-07" db="EMBL/GenBank/DDBJ databases">
        <title>Hyphodiscus hymeniophilus genome sequencing and assembly.</title>
        <authorList>
            <person name="Kramer G."/>
            <person name="Nodwell J."/>
        </authorList>
    </citation>
    <scope>NUCLEOTIDE SEQUENCE</scope>
    <source>
        <strain evidence="10">ATCC 34498</strain>
    </source>
</reference>
<keyword evidence="7" id="KW-0175">Coiled coil</keyword>
<dbReference type="PANTHER" id="PTHR11831">
    <property type="entry name" value="30S 40S RIBOSOMAL PROTEIN"/>
    <property type="match status" value="1"/>
</dbReference>
<feature type="coiled-coil region" evidence="7">
    <location>
        <begin position="125"/>
        <end position="152"/>
    </location>
</feature>
<evidence type="ECO:0000256" key="1">
    <source>
        <dbReference type="ARBA" id="ARBA00007465"/>
    </source>
</evidence>
<keyword evidence="4" id="KW-0689">Ribosomal protein</keyword>